<evidence type="ECO:0000256" key="6">
    <source>
        <dbReference type="HAMAP-Rule" id="MF_01369"/>
    </source>
</evidence>
<dbReference type="EMBL" id="MNZT01000001">
    <property type="protein sequence ID" value="OIQ00556.1"/>
    <property type="molecule type" value="Genomic_DNA"/>
</dbReference>
<gene>
    <name evidence="6" type="primary">rplW</name>
    <name evidence="8" type="ORF">AUK40_00070</name>
</gene>
<sequence length="95" mass="10802">MQLDLSHVLVRPVITEKSMSGSSMGKYTFEVHIDANQHVIKAALKQFFSVDAVKINVMIVKGKERRYGKRIGHTKTWKKAIVTLKTGQKIELFES</sequence>
<evidence type="ECO:0000256" key="4">
    <source>
        <dbReference type="ARBA" id="ARBA00022980"/>
    </source>
</evidence>
<keyword evidence="2 6" id="KW-0699">rRNA-binding</keyword>
<dbReference type="GO" id="GO:0005840">
    <property type="term" value="C:ribosome"/>
    <property type="evidence" value="ECO:0007669"/>
    <property type="project" value="UniProtKB-KW"/>
</dbReference>
<dbReference type="Gene3D" id="3.30.70.330">
    <property type="match status" value="1"/>
</dbReference>
<keyword evidence="5 6" id="KW-0687">Ribonucleoprotein</keyword>
<dbReference type="PANTHER" id="PTHR11620">
    <property type="entry name" value="60S RIBOSOMAL PROTEIN L23A"/>
    <property type="match status" value="1"/>
</dbReference>
<evidence type="ECO:0000256" key="7">
    <source>
        <dbReference type="RuleBase" id="RU003934"/>
    </source>
</evidence>
<evidence type="ECO:0000313" key="9">
    <source>
        <dbReference type="Proteomes" id="UP000183245"/>
    </source>
</evidence>
<protein>
    <recommendedName>
        <fullName evidence="6">Large ribosomal subunit protein uL23</fullName>
    </recommendedName>
</protein>
<keyword evidence="4 6" id="KW-0689">Ribosomal protein</keyword>
<dbReference type="Proteomes" id="UP000183245">
    <property type="component" value="Unassembled WGS sequence"/>
</dbReference>
<dbReference type="InterPro" id="IPR013025">
    <property type="entry name" value="Ribosomal_uL23-like"/>
</dbReference>
<evidence type="ECO:0000256" key="2">
    <source>
        <dbReference type="ARBA" id="ARBA00022730"/>
    </source>
</evidence>
<dbReference type="GO" id="GO:0019843">
    <property type="term" value="F:rRNA binding"/>
    <property type="evidence" value="ECO:0007669"/>
    <property type="project" value="UniProtKB-UniRule"/>
</dbReference>
<keyword evidence="3 6" id="KW-0694">RNA-binding</keyword>
<dbReference type="GO" id="GO:0003735">
    <property type="term" value="F:structural constituent of ribosome"/>
    <property type="evidence" value="ECO:0007669"/>
    <property type="project" value="InterPro"/>
</dbReference>
<dbReference type="InterPro" id="IPR012677">
    <property type="entry name" value="Nucleotide-bd_a/b_plait_sf"/>
</dbReference>
<name>A0A1J5IV18_9BACT</name>
<dbReference type="Pfam" id="PF00276">
    <property type="entry name" value="Ribosomal_L23"/>
    <property type="match status" value="1"/>
</dbReference>
<dbReference type="InterPro" id="IPR012678">
    <property type="entry name" value="Ribosomal_uL23/eL15/eS24_sf"/>
</dbReference>
<evidence type="ECO:0000256" key="1">
    <source>
        <dbReference type="ARBA" id="ARBA00006700"/>
    </source>
</evidence>
<comment type="function">
    <text evidence="6">One of the early assembly proteins it binds 23S rRNA. One of the proteins that surrounds the polypeptide exit tunnel on the outside of the ribosome. Forms the main docking site for trigger factor binding to the ribosome.</text>
</comment>
<dbReference type="STRING" id="1817892.AUK40_00070"/>
<dbReference type="GO" id="GO:1990904">
    <property type="term" value="C:ribonucleoprotein complex"/>
    <property type="evidence" value="ECO:0007669"/>
    <property type="project" value="UniProtKB-KW"/>
</dbReference>
<comment type="caution">
    <text evidence="8">The sequence shown here is derived from an EMBL/GenBank/DDBJ whole genome shotgun (WGS) entry which is preliminary data.</text>
</comment>
<dbReference type="AlphaFoldDB" id="A0A1J5IV18"/>
<accession>A0A1J5IV18</accession>
<reference evidence="8 9" key="1">
    <citation type="journal article" date="2016" name="Environ. Microbiol.">
        <title>Genomic resolution of a cold subsurface aquifer community provides metabolic insights for novel microbes adapted to high CO concentrations.</title>
        <authorList>
            <person name="Probst A.J."/>
            <person name="Castelle C.J."/>
            <person name="Singh A."/>
            <person name="Brown C.T."/>
            <person name="Anantharaman K."/>
            <person name="Sharon I."/>
            <person name="Hug L.A."/>
            <person name="Burstein D."/>
            <person name="Emerson J.B."/>
            <person name="Thomas B.C."/>
            <person name="Banfield J.F."/>
        </authorList>
    </citation>
    <scope>NUCLEOTIDE SEQUENCE [LARGE SCALE GENOMIC DNA]</scope>
    <source>
        <strain evidence="8">CG2_30_54_11</strain>
    </source>
</reference>
<evidence type="ECO:0000313" key="8">
    <source>
        <dbReference type="EMBL" id="OIQ00556.1"/>
    </source>
</evidence>
<comment type="similarity">
    <text evidence="1 6 7">Belongs to the universal ribosomal protein uL23 family.</text>
</comment>
<comment type="subunit">
    <text evidence="6">Part of the 50S ribosomal subunit. Contacts protein L29, and trigger factor when it is bound to the ribosome.</text>
</comment>
<dbReference type="SUPFAM" id="SSF54189">
    <property type="entry name" value="Ribosomal proteins S24e, L23 and L15e"/>
    <property type="match status" value="1"/>
</dbReference>
<dbReference type="NCBIfam" id="NF004363">
    <property type="entry name" value="PRK05738.2-4"/>
    <property type="match status" value="1"/>
</dbReference>
<dbReference type="PROSITE" id="PS00050">
    <property type="entry name" value="RIBOSOMAL_L23"/>
    <property type="match status" value="1"/>
</dbReference>
<dbReference type="GO" id="GO:0006412">
    <property type="term" value="P:translation"/>
    <property type="evidence" value="ECO:0007669"/>
    <property type="project" value="UniProtKB-UniRule"/>
</dbReference>
<evidence type="ECO:0000256" key="3">
    <source>
        <dbReference type="ARBA" id="ARBA00022884"/>
    </source>
</evidence>
<organism evidence="8 9">
    <name type="scientific">Candidatus Wirthbacteria bacterium CG2_30_54_11</name>
    <dbReference type="NCBI Taxonomy" id="1817892"/>
    <lineage>
        <taxon>Bacteria</taxon>
        <taxon>Candidatus Wirthbacteria</taxon>
    </lineage>
</organism>
<dbReference type="FunFam" id="3.30.70.330:FF:000001">
    <property type="entry name" value="50S ribosomal protein L23"/>
    <property type="match status" value="1"/>
</dbReference>
<dbReference type="InterPro" id="IPR001014">
    <property type="entry name" value="Ribosomal_uL23_CS"/>
</dbReference>
<dbReference type="HAMAP" id="MF_01369_B">
    <property type="entry name" value="Ribosomal_uL23_B"/>
    <property type="match status" value="1"/>
</dbReference>
<evidence type="ECO:0000256" key="5">
    <source>
        <dbReference type="ARBA" id="ARBA00023274"/>
    </source>
</evidence>
<proteinExistence type="inferred from homology"/>